<dbReference type="Pfam" id="PF00149">
    <property type="entry name" value="Metallophos"/>
    <property type="match status" value="1"/>
</dbReference>
<dbReference type="AlphaFoldDB" id="A0A7C4JJF0"/>
<protein>
    <submittedName>
        <fullName evidence="3">Metallophosphoesterase</fullName>
    </submittedName>
</protein>
<gene>
    <name evidence="3" type="ORF">ENU08_01045</name>
    <name evidence="2" type="ORF">ENU41_05760</name>
</gene>
<dbReference type="InterPro" id="IPR029052">
    <property type="entry name" value="Metallo-depent_PP-like"/>
</dbReference>
<accession>A0A7C4JJF0</accession>
<feature type="domain" description="Calcineurin-like phosphoesterase" evidence="1">
    <location>
        <begin position="8"/>
        <end position="209"/>
    </location>
</feature>
<dbReference type="InterPro" id="IPR051158">
    <property type="entry name" value="Metallophosphoesterase_sf"/>
</dbReference>
<organism evidence="3">
    <name type="scientific">Ignisphaera aggregans</name>
    <dbReference type="NCBI Taxonomy" id="334771"/>
    <lineage>
        <taxon>Archaea</taxon>
        <taxon>Thermoproteota</taxon>
        <taxon>Thermoprotei</taxon>
        <taxon>Desulfurococcales</taxon>
        <taxon>Desulfurococcaceae</taxon>
        <taxon>Ignisphaera</taxon>
    </lineage>
</organism>
<comment type="caution">
    <text evidence="3">The sequence shown here is derived from an EMBL/GenBank/DDBJ whole genome shotgun (WGS) entry which is preliminary data.</text>
</comment>
<evidence type="ECO:0000313" key="3">
    <source>
        <dbReference type="EMBL" id="HGQ63819.1"/>
    </source>
</evidence>
<dbReference type="PANTHER" id="PTHR31302:SF0">
    <property type="entry name" value="TRANSMEMBRANE PROTEIN WITH METALLOPHOSPHOESTERASE DOMAIN"/>
    <property type="match status" value="1"/>
</dbReference>
<evidence type="ECO:0000259" key="1">
    <source>
        <dbReference type="Pfam" id="PF00149"/>
    </source>
</evidence>
<proteinExistence type="predicted"/>
<dbReference type="GO" id="GO:0016787">
    <property type="term" value="F:hydrolase activity"/>
    <property type="evidence" value="ECO:0007669"/>
    <property type="project" value="InterPro"/>
</dbReference>
<dbReference type="InterPro" id="IPR004843">
    <property type="entry name" value="Calcineurin-like_PHP"/>
</dbReference>
<sequence length="240" mass="27057">MVVPLTMVAVADVHSPQYVPLLVTSINKIKSRNLKPDLIILAGDIVEKNSVPHVRVVLEIVNKLSNKHGTTPPIIGVFGNEEYMGYEHEYISKYPQIIWINDEYKVLETENIEVCVVGSRGALLKPTTWQQKHIPHVDALYKTRVEKIKELLRQCKKYRASILVTHYALTFATVEGENLNIYKFLGYPLIETLEDDEKPLLAVHGHAHKAVKTYANVKGVPVYNISLPAVKNVTVLDLSL</sequence>
<dbReference type="PANTHER" id="PTHR31302">
    <property type="entry name" value="TRANSMEMBRANE PROTEIN WITH METALLOPHOSPHOESTERASE DOMAIN-RELATED"/>
    <property type="match status" value="1"/>
</dbReference>
<name>A0A7C4JJF0_9CREN</name>
<dbReference type="EMBL" id="DTCK01000036">
    <property type="protein sequence ID" value="HGQ36166.1"/>
    <property type="molecule type" value="Genomic_DNA"/>
</dbReference>
<dbReference type="Gene3D" id="3.60.21.10">
    <property type="match status" value="1"/>
</dbReference>
<evidence type="ECO:0000313" key="2">
    <source>
        <dbReference type="EMBL" id="HGQ36166.1"/>
    </source>
</evidence>
<dbReference type="EMBL" id="DTBD01000008">
    <property type="protein sequence ID" value="HGQ63819.1"/>
    <property type="molecule type" value="Genomic_DNA"/>
</dbReference>
<reference evidence="3" key="1">
    <citation type="journal article" date="2020" name="mSystems">
        <title>Genome- and Community-Level Interaction Insights into Carbon Utilization and Element Cycling Functions of Hydrothermarchaeota in Hydrothermal Sediment.</title>
        <authorList>
            <person name="Zhou Z."/>
            <person name="Liu Y."/>
            <person name="Xu W."/>
            <person name="Pan J."/>
            <person name="Luo Z.H."/>
            <person name="Li M."/>
        </authorList>
    </citation>
    <scope>NUCLEOTIDE SEQUENCE [LARGE SCALE GENOMIC DNA]</scope>
    <source>
        <strain evidence="3">SpSt-637</strain>
        <strain evidence="2">SpSt-667</strain>
    </source>
</reference>
<dbReference type="SUPFAM" id="SSF56300">
    <property type="entry name" value="Metallo-dependent phosphatases"/>
    <property type="match status" value="1"/>
</dbReference>